<keyword evidence="2" id="KW-0479">Metal-binding</keyword>
<dbReference type="EC" id="4.1.2.20" evidence="5"/>
<dbReference type="OrthoDB" id="86160at2"/>
<evidence type="ECO:0000256" key="1">
    <source>
        <dbReference type="ARBA" id="ARBA00005568"/>
    </source>
</evidence>
<evidence type="ECO:0000313" key="6">
    <source>
        <dbReference type="Proteomes" id="UP000319383"/>
    </source>
</evidence>
<dbReference type="AlphaFoldDB" id="A0A517ZGW5"/>
<proteinExistence type="inferred from homology"/>
<accession>A0A517ZGW5</accession>
<comment type="similarity">
    <text evidence="1">Belongs to the HpcH/HpaI aldolase family.</text>
</comment>
<evidence type="ECO:0000259" key="4">
    <source>
        <dbReference type="Pfam" id="PF03328"/>
    </source>
</evidence>
<dbReference type="GO" id="GO:0008672">
    <property type="term" value="F:2-dehydro-3-deoxyglucarate aldolase activity"/>
    <property type="evidence" value="ECO:0007669"/>
    <property type="project" value="UniProtKB-EC"/>
</dbReference>
<reference evidence="5 6" key="1">
    <citation type="submission" date="2019-02" db="EMBL/GenBank/DDBJ databases">
        <title>Deep-cultivation of Planctomycetes and their phenomic and genomic characterization uncovers novel biology.</title>
        <authorList>
            <person name="Wiegand S."/>
            <person name="Jogler M."/>
            <person name="Boedeker C."/>
            <person name="Pinto D."/>
            <person name="Vollmers J."/>
            <person name="Rivas-Marin E."/>
            <person name="Kohn T."/>
            <person name="Peeters S.H."/>
            <person name="Heuer A."/>
            <person name="Rast P."/>
            <person name="Oberbeckmann S."/>
            <person name="Bunk B."/>
            <person name="Jeske O."/>
            <person name="Meyerdierks A."/>
            <person name="Storesund J.E."/>
            <person name="Kallscheuer N."/>
            <person name="Luecker S."/>
            <person name="Lage O.M."/>
            <person name="Pohl T."/>
            <person name="Merkel B.J."/>
            <person name="Hornburger P."/>
            <person name="Mueller R.-W."/>
            <person name="Bruemmer F."/>
            <person name="Labrenz M."/>
            <person name="Spormann A.M."/>
            <person name="Op den Camp H."/>
            <person name="Overmann J."/>
            <person name="Amann R."/>
            <person name="Jetten M.S.M."/>
            <person name="Mascher T."/>
            <person name="Medema M.H."/>
            <person name="Devos D.P."/>
            <person name="Kaster A.-K."/>
            <person name="Ovreas L."/>
            <person name="Rohde M."/>
            <person name="Galperin M.Y."/>
            <person name="Jogler C."/>
        </authorList>
    </citation>
    <scope>NUCLEOTIDE SEQUENCE [LARGE SCALE GENOMIC DNA]</scope>
    <source>
        <strain evidence="5 6">Mal52</strain>
    </source>
</reference>
<name>A0A517ZGW5_9PLAN</name>
<evidence type="ECO:0000313" key="5">
    <source>
        <dbReference type="EMBL" id="QDU41699.1"/>
    </source>
</evidence>
<evidence type="ECO:0000256" key="2">
    <source>
        <dbReference type="ARBA" id="ARBA00022723"/>
    </source>
</evidence>
<dbReference type="GO" id="GO:0046872">
    <property type="term" value="F:metal ion binding"/>
    <property type="evidence" value="ECO:0007669"/>
    <property type="project" value="UniProtKB-KW"/>
</dbReference>
<keyword evidence="6" id="KW-1185">Reference proteome</keyword>
<dbReference type="InterPro" id="IPR040442">
    <property type="entry name" value="Pyrv_kinase-like_dom_sf"/>
</dbReference>
<dbReference type="InterPro" id="IPR050251">
    <property type="entry name" value="HpcH-HpaI_aldolase"/>
</dbReference>
<gene>
    <name evidence="5" type="primary">garL_1</name>
    <name evidence="5" type="ORF">Mal52_01520</name>
</gene>
<evidence type="ECO:0000256" key="3">
    <source>
        <dbReference type="ARBA" id="ARBA00023239"/>
    </source>
</evidence>
<dbReference type="Proteomes" id="UP000319383">
    <property type="component" value="Chromosome"/>
</dbReference>
<dbReference type="RefSeq" id="WP_145373711.1">
    <property type="nucleotide sequence ID" value="NZ_CAXBED010000056.1"/>
</dbReference>
<dbReference type="EMBL" id="CP036276">
    <property type="protein sequence ID" value="QDU41699.1"/>
    <property type="molecule type" value="Genomic_DNA"/>
</dbReference>
<sequence>METVKQRLQRDAMVMVCGIGRVCHHNIVQMLGMQGGIDAIWFDQEHAGLSFETLEIGTMAARAHGMDSFVRLAPTDYAVITRCYEAGAGGIMAAQIESAEQAEQVVQWSKFYPRGHRGLNGGGFDGRFGNTPAAEFCERANRELFIAIQIETAGALEQCDEIAAIDGVDLLFVGPADLSQNLGITGQFDHPRLQEGIDRVAAACKKHGKHWGIVPTSPESADRCVENGCKMLVPLADVKILNAGIRANKEAYGKYF</sequence>
<organism evidence="5 6">
    <name type="scientific">Symmachiella dynata</name>
    <dbReference type="NCBI Taxonomy" id="2527995"/>
    <lineage>
        <taxon>Bacteria</taxon>
        <taxon>Pseudomonadati</taxon>
        <taxon>Planctomycetota</taxon>
        <taxon>Planctomycetia</taxon>
        <taxon>Planctomycetales</taxon>
        <taxon>Planctomycetaceae</taxon>
        <taxon>Symmachiella</taxon>
    </lineage>
</organism>
<dbReference type="PANTHER" id="PTHR30502:SF0">
    <property type="entry name" value="PHOSPHOENOLPYRUVATE CARBOXYLASE FAMILY PROTEIN"/>
    <property type="match status" value="1"/>
</dbReference>
<dbReference type="SUPFAM" id="SSF51621">
    <property type="entry name" value="Phosphoenolpyruvate/pyruvate domain"/>
    <property type="match status" value="1"/>
</dbReference>
<dbReference type="Pfam" id="PF03328">
    <property type="entry name" value="HpcH_HpaI"/>
    <property type="match status" value="1"/>
</dbReference>
<dbReference type="InterPro" id="IPR015813">
    <property type="entry name" value="Pyrv/PenolPyrv_kinase-like_dom"/>
</dbReference>
<keyword evidence="3 5" id="KW-0456">Lyase</keyword>
<protein>
    <submittedName>
        <fullName evidence="5">5-keto-4-deoxy-D-glucarate aldolase</fullName>
        <ecNumber evidence="5">4.1.2.20</ecNumber>
    </submittedName>
</protein>
<dbReference type="Gene3D" id="3.20.20.60">
    <property type="entry name" value="Phosphoenolpyruvate-binding domains"/>
    <property type="match status" value="1"/>
</dbReference>
<dbReference type="InterPro" id="IPR005000">
    <property type="entry name" value="Aldolase/citrate-lyase_domain"/>
</dbReference>
<feature type="domain" description="HpcH/HpaI aldolase/citrate lyase" evidence="4">
    <location>
        <begin position="36"/>
        <end position="231"/>
    </location>
</feature>
<dbReference type="GO" id="GO:0005737">
    <property type="term" value="C:cytoplasm"/>
    <property type="evidence" value="ECO:0007669"/>
    <property type="project" value="TreeGrafter"/>
</dbReference>
<dbReference type="KEGG" id="sdyn:Mal52_01520"/>
<dbReference type="PANTHER" id="PTHR30502">
    <property type="entry name" value="2-KETO-3-DEOXY-L-RHAMNONATE ALDOLASE"/>
    <property type="match status" value="1"/>
</dbReference>